<evidence type="ECO:0000313" key="2">
    <source>
        <dbReference type="Proteomes" id="UP001059596"/>
    </source>
</evidence>
<comment type="caution">
    <text evidence="1">The sequence shown here is derived from an EMBL/GenBank/DDBJ whole genome shotgun (WGS) entry which is preliminary data.</text>
</comment>
<organism evidence="1 2">
    <name type="scientific">Drosophila gunungcola</name>
    <name type="common">fruit fly</name>
    <dbReference type="NCBI Taxonomy" id="103775"/>
    <lineage>
        <taxon>Eukaryota</taxon>
        <taxon>Metazoa</taxon>
        <taxon>Ecdysozoa</taxon>
        <taxon>Arthropoda</taxon>
        <taxon>Hexapoda</taxon>
        <taxon>Insecta</taxon>
        <taxon>Pterygota</taxon>
        <taxon>Neoptera</taxon>
        <taxon>Endopterygota</taxon>
        <taxon>Diptera</taxon>
        <taxon>Brachycera</taxon>
        <taxon>Muscomorpha</taxon>
        <taxon>Ephydroidea</taxon>
        <taxon>Drosophilidae</taxon>
        <taxon>Drosophila</taxon>
        <taxon>Sophophora</taxon>
    </lineage>
</organism>
<dbReference type="InterPro" id="IPR036400">
    <property type="entry name" value="Cyt_B5-like_heme/steroid_sf"/>
</dbReference>
<keyword evidence="2" id="KW-1185">Reference proteome</keyword>
<protein>
    <recommendedName>
        <fullName evidence="3">Cytochrome b5 heme-binding domain-containing protein</fullName>
    </recommendedName>
</protein>
<dbReference type="Gene3D" id="3.10.120.10">
    <property type="entry name" value="Cytochrome b5-like heme/steroid binding domain"/>
    <property type="match status" value="1"/>
</dbReference>
<gene>
    <name evidence="1" type="ORF">M5D96_003703</name>
</gene>
<dbReference type="EMBL" id="JAMKOV010000002">
    <property type="protein sequence ID" value="KAI8042391.1"/>
    <property type="molecule type" value="Genomic_DNA"/>
</dbReference>
<evidence type="ECO:0008006" key="3">
    <source>
        <dbReference type="Google" id="ProtNLM"/>
    </source>
</evidence>
<evidence type="ECO:0000313" key="1">
    <source>
        <dbReference type="EMBL" id="KAI8042391.1"/>
    </source>
</evidence>
<sequence>MTSPFAIIALTFVLGYVVYTKTRRQHGTYDDEDYEIEGHRKLPAPLKNLQLNRKQLAKYNSENRDKTYLVALQDVIYDVSSAPHDFGPGGKYAALSGTEVKGFVKKRSIMEMRNYLTCLSEWQMMLEDIFYRAGDIIDGKDDSIEEVDEDQKNDVDDSDRNVEELCEAGQGDNDGNACENVTSDDEALNRSAWNDIDVTMVATS</sequence>
<dbReference type="AlphaFoldDB" id="A0A9P9YSR3"/>
<name>A0A9P9YSR3_9MUSC</name>
<accession>A0A9P9YSR3</accession>
<proteinExistence type="predicted"/>
<reference evidence="1" key="1">
    <citation type="journal article" date="2023" name="Genome Biol. Evol.">
        <title>Long-read-based Genome Assembly of Drosophila gunungcola Reveals Fewer Chemosensory Genes in Flower-breeding Species.</title>
        <authorList>
            <person name="Negi A."/>
            <person name="Liao B.Y."/>
            <person name="Yeh S.D."/>
        </authorList>
    </citation>
    <scope>NUCLEOTIDE SEQUENCE</scope>
    <source>
        <strain evidence="1">Sukarami</strain>
    </source>
</reference>
<dbReference type="Proteomes" id="UP001059596">
    <property type="component" value="Unassembled WGS sequence"/>
</dbReference>
<dbReference type="SUPFAM" id="SSF55856">
    <property type="entry name" value="Cytochrome b5-like heme/steroid binding domain"/>
    <property type="match status" value="1"/>
</dbReference>